<proteinExistence type="predicted"/>
<dbReference type="GO" id="GO:0007600">
    <property type="term" value="P:sensory perception"/>
    <property type="evidence" value="ECO:0007669"/>
    <property type="project" value="InterPro"/>
</dbReference>
<evidence type="ECO:0000313" key="3">
    <source>
        <dbReference type="Proteomes" id="UP001154078"/>
    </source>
</evidence>
<dbReference type="PANTHER" id="PTHR46762:SF1">
    <property type="entry name" value="NUCLEOREDOXIN-LIKE PROTEIN 2"/>
    <property type="match status" value="1"/>
</dbReference>
<name>A0A9P0BFU3_BRAAE</name>
<accession>A0A9P0BFU3</accession>
<dbReference type="InterPro" id="IPR012336">
    <property type="entry name" value="Thioredoxin-like_fold"/>
</dbReference>
<evidence type="ECO:0000259" key="1">
    <source>
        <dbReference type="Pfam" id="PF13905"/>
    </source>
</evidence>
<dbReference type="Pfam" id="PF13905">
    <property type="entry name" value="Thioredoxin_8"/>
    <property type="match status" value="1"/>
</dbReference>
<dbReference type="Proteomes" id="UP001154078">
    <property type="component" value="Chromosome 9"/>
</dbReference>
<keyword evidence="3" id="KW-1185">Reference proteome</keyword>
<dbReference type="Gene3D" id="3.40.30.10">
    <property type="entry name" value="Glutaredoxin"/>
    <property type="match status" value="1"/>
</dbReference>
<evidence type="ECO:0000313" key="2">
    <source>
        <dbReference type="EMBL" id="CAH0564797.1"/>
    </source>
</evidence>
<dbReference type="SUPFAM" id="SSF52833">
    <property type="entry name" value="Thioredoxin-like"/>
    <property type="match status" value="1"/>
</dbReference>
<gene>
    <name evidence="2" type="ORF">MELIAE_LOCUS13256</name>
</gene>
<dbReference type="OrthoDB" id="189920at2759"/>
<dbReference type="EMBL" id="OV121140">
    <property type="protein sequence ID" value="CAH0564797.1"/>
    <property type="molecule type" value="Genomic_DNA"/>
</dbReference>
<dbReference type="GO" id="GO:0045494">
    <property type="term" value="P:photoreceptor cell maintenance"/>
    <property type="evidence" value="ECO:0007669"/>
    <property type="project" value="InterPro"/>
</dbReference>
<dbReference type="AlphaFoldDB" id="A0A9P0BFU3"/>
<feature type="domain" description="Thioredoxin-like fold" evidence="1">
    <location>
        <begin position="29"/>
        <end position="123"/>
    </location>
</feature>
<dbReference type="InterPro" id="IPR029519">
    <property type="entry name" value="RdCVF2"/>
</dbReference>
<protein>
    <recommendedName>
        <fullName evidence="1">Thioredoxin-like fold domain-containing protein</fullName>
    </recommendedName>
</protein>
<organism evidence="2 3">
    <name type="scientific">Brassicogethes aeneus</name>
    <name type="common">Rape pollen beetle</name>
    <name type="synonym">Meligethes aeneus</name>
    <dbReference type="NCBI Taxonomy" id="1431903"/>
    <lineage>
        <taxon>Eukaryota</taxon>
        <taxon>Metazoa</taxon>
        <taxon>Ecdysozoa</taxon>
        <taxon>Arthropoda</taxon>
        <taxon>Hexapoda</taxon>
        <taxon>Insecta</taxon>
        <taxon>Pterygota</taxon>
        <taxon>Neoptera</taxon>
        <taxon>Endopterygota</taxon>
        <taxon>Coleoptera</taxon>
        <taxon>Polyphaga</taxon>
        <taxon>Cucujiformia</taxon>
        <taxon>Nitidulidae</taxon>
        <taxon>Meligethinae</taxon>
        <taxon>Brassicogethes</taxon>
    </lineage>
</organism>
<dbReference type="InterPro" id="IPR036249">
    <property type="entry name" value="Thioredoxin-like_sf"/>
</dbReference>
<dbReference type="PANTHER" id="PTHR46762">
    <property type="entry name" value="NUCLEOREDOXIN-LIKE PROTEIN 2"/>
    <property type="match status" value="1"/>
</dbReference>
<sequence>MDTLTGCQVLKKDGKLKNAEDILNPKITTVIYLFTAGHVTGRDIVLKTLKKVYHESKRRGGSWEVFFVSSDKSEEAFKAEFFSDKHGNWYALPYNDPRCEELRYKYNISSLPNVVVVRTDGEVVTLNGREDLESIGINVIVTWG</sequence>
<reference evidence="2" key="1">
    <citation type="submission" date="2021-12" db="EMBL/GenBank/DDBJ databases">
        <authorList>
            <person name="King R."/>
        </authorList>
    </citation>
    <scope>NUCLEOTIDE SEQUENCE</scope>
</reference>